<sequence>MFIVRTMTNVLEYLDSNEPQFRKSVPPRLSRLPALYSDFRHLRKTNPDGFIANVTAWLRSLAHAARAGALPSPDRLSLSLNPELLHAFETENGRPLALGAVIQEGITRGELLQLQDFKKTQQNIYHRGSWAIQPWDILTWSLRRLGISTAGEDDDYYSMGKVVIVENLEIAGKEAHKRFGELKSRSEKVFTRKDFAEKFQNILGFSANLSESDMELFLKFLARDKGFISYNSEIVKLRSASEADLITMEDTTIASLKSLIQDLDAKIFYLTERLASLEAAAKEAVTKKNREAAIAALRSKKGLIKTLNERQGTLLQLENVLASIEKAADQIDLVKVMEASSRVLANLSKEAGGVEKVEDVVGRLQQEMSLVDEITTSTGLGFNDIIPDIEVDEELEFMEKEEKEKATKDRAEREQKEAAETKQRLDELNNAEISAKDDRTTQNKGLEEISNEQSTSIAAVEKTISE</sequence>
<feature type="region of interest" description="Disordered" evidence="1">
    <location>
        <begin position="400"/>
        <end position="466"/>
    </location>
</feature>
<dbReference type="HOGENOM" id="CLU_021165_2_0_1"/>
<dbReference type="GO" id="GO:0006900">
    <property type="term" value="P:vesicle budding from membrane"/>
    <property type="evidence" value="ECO:0007669"/>
    <property type="project" value="TreeGrafter"/>
</dbReference>
<proteinExistence type="predicted"/>
<accession>N1J6H4</accession>
<dbReference type="PANTHER" id="PTHR22761">
    <property type="entry name" value="CHARGED MULTIVESICULAR BODY PROTEIN"/>
    <property type="match status" value="1"/>
</dbReference>
<dbReference type="Proteomes" id="UP000015441">
    <property type="component" value="Unassembled WGS sequence"/>
</dbReference>
<dbReference type="STRING" id="546991.N1J6H4"/>
<protein>
    <submittedName>
        <fullName evidence="2">SNF7 family protein</fullName>
    </submittedName>
</protein>
<name>N1J6H4_BLUG1</name>
<evidence type="ECO:0000256" key="1">
    <source>
        <dbReference type="SAM" id="MobiDB-lite"/>
    </source>
</evidence>
<keyword evidence="3" id="KW-1185">Reference proteome</keyword>
<feature type="compositionally biased region" description="Basic and acidic residues" evidence="1">
    <location>
        <begin position="434"/>
        <end position="447"/>
    </location>
</feature>
<dbReference type="GO" id="GO:0032511">
    <property type="term" value="P:late endosome to vacuole transport via multivesicular body sorting pathway"/>
    <property type="evidence" value="ECO:0007669"/>
    <property type="project" value="TreeGrafter"/>
</dbReference>
<organism evidence="2 3">
    <name type="scientific">Blumeria graminis f. sp. hordei (strain DH14)</name>
    <name type="common">Barley powdery mildew</name>
    <name type="synonym">Oidium monilioides f. sp. hordei</name>
    <dbReference type="NCBI Taxonomy" id="546991"/>
    <lineage>
        <taxon>Eukaryota</taxon>
        <taxon>Fungi</taxon>
        <taxon>Dikarya</taxon>
        <taxon>Ascomycota</taxon>
        <taxon>Pezizomycotina</taxon>
        <taxon>Leotiomycetes</taxon>
        <taxon>Erysiphales</taxon>
        <taxon>Erysiphaceae</taxon>
        <taxon>Blumeria</taxon>
        <taxon>Blumeria hordei</taxon>
    </lineage>
</organism>
<dbReference type="OrthoDB" id="10250120at2759"/>
<dbReference type="Gene3D" id="6.10.140.1230">
    <property type="match status" value="1"/>
</dbReference>
<dbReference type="eggNOG" id="KOG2911">
    <property type="taxonomic scope" value="Eukaryota"/>
</dbReference>
<dbReference type="InterPro" id="IPR005024">
    <property type="entry name" value="Snf7_fam"/>
</dbReference>
<dbReference type="PANTHER" id="PTHR22761:SF18">
    <property type="entry name" value="SORTING PROTEIN SNF7 FAMILY PROTEIN, PUTATIVE (AFU_ORTHOLOGUE AFUA_2G16692)-RELATED"/>
    <property type="match status" value="1"/>
</dbReference>
<dbReference type="EMBL" id="CAUH01001582">
    <property type="protein sequence ID" value="CCU75685.1"/>
    <property type="molecule type" value="Genomic_DNA"/>
</dbReference>
<dbReference type="FunCoup" id="N1J6H4">
    <property type="interactions" value="69"/>
</dbReference>
<dbReference type="AlphaFoldDB" id="N1J6H4"/>
<feature type="compositionally biased region" description="Basic and acidic residues" evidence="1">
    <location>
        <begin position="400"/>
        <end position="427"/>
    </location>
</feature>
<dbReference type="GO" id="GO:0005771">
    <property type="term" value="C:multivesicular body"/>
    <property type="evidence" value="ECO:0007669"/>
    <property type="project" value="TreeGrafter"/>
</dbReference>
<dbReference type="Pfam" id="PF03357">
    <property type="entry name" value="Snf7"/>
    <property type="match status" value="1"/>
</dbReference>
<comment type="caution">
    <text evidence="2">The sequence shown here is derived from an EMBL/GenBank/DDBJ whole genome shotgun (WGS) entry which is preliminary data.</text>
</comment>
<dbReference type="GO" id="GO:0009898">
    <property type="term" value="C:cytoplasmic side of plasma membrane"/>
    <property type="evidence" value="ECO:0007669"/>
    <property type="project" value="TreeGrafter"/>
</dbReference>
<dbReference type="InParanoid" id="N1J6H4"/>
<dbReference type="GO" id="GO:0000815">
    <property type="term" value="C:ESCRT III complex"/>
    <property type="evidence" value="ECO:0007669"/>
    <property type="project" value="TreeGrafter"/>
</dbReference>
<evidence type="ECO:0000313" key="3">
    <source>
        <dbReference type="Proteomes" id="UP000015441"/>
    </source>
</evidence>
<reference evidence="2 3" key="1">
    <citation type="journal article" date="2010" name="Science">
        <title>Genome expansion and gene loss in powdery mildew fungi reveal tradeoffs in extreme parasitism.</title>
        <authorList>
            <person name="Spanu P.D."/>
            <person name="Abbott J.C."/>
            <person name="Amselem J."/>
            <person name="Burgis T.A."/>
            <person name="Soanes D.M."/>
            <person name="Stueber K."/>
            <person name="Ver Loren van Themaat E."/>
            <person name="Brown J.K.M."/>
            <person name="Butcher S.A."/>
            <person name="Gurr S.J."/>
            <person name="Lebrun M.-H."/>
            <person name="Ridout C.J."/>
            <person name="Schulze-Lefert P."/>
            <person name="Talbot N.J."/>
            <person name="Ahmadinejad N."/>
            <person name="Ametz C."/>
            <person name="Barton G.R."/>
            <person name="Benjdia M."/>
            <person name="Bidzinski P."/>
            <person name="Bindschedler L.V."/>
            <person name="Both M."/>
            <person name="Brewer M.T."/>
            <person name="Cadle-Davidson L."/>
            <person name="Cadle-Davidson M.M."/>
            <person name="Collemare J."/>
            <person name="Cramer R."/>
            <person name="Frenkel O."/>
            <person name="Godfrey D."/>
            <person name="Harriman J."/>
            <person name="Hoede C."/>
            <person name="King B.C."/>
            <person name="Klages S."/>
            <person name="Kleemann J."/>
            <person name="Knoll D."/>
            <person name="Koti P.S."/>
            <person name="Kreplak J."/>
            <person name="Lopez-Ruiz F.J."/>
            <person name="Lu X."/>
            <person name="Maekawa T."/>
            <person name="Mahanil S."/>
            <person name="Micali C."/>
            <person name="Milgroom M.G."/>
            <person name="Montana G."/>
            <person name="Noir S."/>
            <person name="O'Connell R.J."/>
            <person name="Oberhaensli S."/>
            <person name="Parlange F."/>
            <person name="Pedersen C."/>
            <person name="Quesneville H."/>
            <person name="Reinhardt R."/>
            <person name="Rott M."/>
            <person name="Sacristan S."/>
            <person name="Schmidt S.M."/>
            <person name="Schoen M."/>
            <person name="Skamnioti P."/>
            <person name="Sommer H."/>
            <person name="Stephens A."/>
            <person name="Takahara H."/>
            <person name="Thordal-Christensen H."/>
            <person name="Vigouroux M."/>
            <person name="Wessling R."/>
            <person name="Wicker T."/>
            <person name="Panstruga R."/>
        </authorList>
    </citation>
    <scope>NUCLEOTIDE SEQUENCE [LARGE SCALE GENOMIC DNA]</scope>
    <source>
        <strain evidence="2">DH14</strain>
    </source>
</reference>
<gene>
    <name evidence="2" type="ORF">BGHDH14_bghG001582000001001</name>
</gene>
<evidence type="ECO:0000313" key="2">
    <source>
        <dbReference type="EMBL" id="CCU75685.1"/>
    </source>
</evidence>